<dbReference type="InterPro" id="IPR004971">
    <property type="entry name" value="mRNA_G-N7_MeTrfase_dom"/>
</dbReference>
<keyword evidence="6" id="KW-0507">mRNA processing</keyword>
<evidence type="ECO:0000256" key="6">
    <source>
        <dbReference type="ARBA" id="ARBA00023042"/>
    </source>
</evidence>
<dbReference type="EC" id="2.1.1.56" evidence="1"/>
<evidence type="ECO:0000256" key="3">
    <source>
        <dbReference type="ARBA" id="ARBA00022679"/>
    </source>
</evidence>
<dbReference type="SUPFAM" id="SSF53335">
    <property type="entry name" value="S-adenosyl-L-methionine-dependent methyltransferases"/>
    <property type="match status" value="1"/>
</dbReference>
<dbReference type="CDD" id="cd02440">
    <property type="entry name" value="AdoMet_MTases"/>
    <property type="match status" value="1"/>
</dbReference>
<sequence>MFHKVGKLPEIPSSARRHFRETVRVGRSEYSTEGQCAEFARELFSRKEAHLFCTLGKIESCDSVDTQAIQVGINLPVQNPIVLKKEMADVKCTFSDELDKWQYEKILKQMETLEEQIKKNKPSSSSTTPPSPHPNGRLHHADPLLKIPLRQAALAGLKVTQSAPSEFREESFGEEVMKRTEEGKKPRFLQIRHLGSLQVYCQDSPVHLQLSGRSITPLEEEDALKLLEGKMDPQRKQIRRTRQWIFTAANNPPASNKQKAASSSSSSTDIPPPSFTIRLSTLEFSDVEGGTQTTFHCQLISNAPFNFPHVLLEYGPSLYARRLAERNHQHTQKQEQGGSAGRQFLQDARKIVNDVFLDFIKAMLTNAVNLATDAGQARPIDENGNEEPEPPLQDEFFPGIFDANERIRIMYNLKQKQSVAKHTKIEGLRKLNNQVKLMLIQRFVPLGDTKKKTVLDLGCGKGQDLGKWRGRAVESLVGIDLAKQEIDEAVRRVEGMRKKDEIDFETDLRAGDLMTQETWDGLQDRQFDVVSMQLAMHYLMGSERQAAEFLSRVAQRLKPGGLFIGSTTNCVAIAHRLTRLKPAVARQGFSPAPGSMEFGNPVYKVSFSAETLRKHVFEPFDGQQEALKEAGFKQQGNGIWYNQKEKESLMAYRKIFSETWGIPYRFWLIEAIDGDEFNVPFTAFQQLAEDFGLDVIFALPFDFVLRNAEVWDDESGGRLGFRRWLEQHRASIEFTADQQDVFALYMAFAFRKRGEAGMPVHGAVGGAAGQQPAVPPHMPSQGQAAPPPQAQAQAQGGLVSGRPVKFVRRRKQNEEKPS</sequence>
<keyword evidence="5" id="KW-0694">RNA-binding</keyword>
<dbReference type="GO" id="GO:0005634">
    <property type="term" value="C:nucleus"/>
    <property type="evidence" value="ECO:0007669"/>
    <property type="project" value="TreeGrafter"/>
</dbReference>
<evidence type="ECO:0000256" key="7">
    <source>
        <dbReference type="ARBA" id="ARBA00044712"/>
    </source>
</evidence>
<protein>
    <recommendedName>
        <fullName evidence="1">mRNA (guanine-N(7))-methyltransferase</fullName>
        <ecNumber evidence="1">2.1.1.56</ecNumber>
    </recommendedName>
</protein>
<dbReference type="Gene3D" id="3.40.50.150">
    <property type="entry name" value="Vaccinia Virus protein VP39"/>
    <property type="match status" value="1"/>
</dbReference>
<evidence type="ECO:0000256" key="8">
    <source>
        <dbReference type="SAM" id="MobiDB-lite"/>
    </source>
</evidence>
<evidence type="ECO:0000259" key="9">
    <source>
        <dbReference type="PROSITE" id="PS51562"/>
    </source>
</evidence>
<feature type="compositionally biased region" description="Low complexity" evidence="8">
    <location>
        <begin position="252"/>
        <end position="269"/>
    </location>
</feature>
<name>A0A0G4HKR4_9ALVE</name>
<evidence type="ECO:0000313" key="10">
    <source>
        <dbReference type="EMBL" id="CEM44865.1"/>
    </source>
</evidence>
<dbReference type="VEuPathDB" id="CryptoDB:Cvel_7312"/>
<keyword evidence="4" id="KW-0949">S-adenosyl-L-methionine</keyword>
<dbReference type="EMBL" id="CDMZ01003039">
    <property type="protein sequence ID" value="CEM44865.1"/>
    <property type="molecule type" value="Genomic_DNA"/>
</dbReference>
<keyword evidence="2" id="KW-0489">Methyltransferase</keyword>
<dbReference type="Pfam" id="PF03291">
    <property type="entry name" value="mRNA_G-N7_MeTrfase"/>
    <property type="match status" value="2"/>
</dbReference>
<dbReference type="InterPro" id="IPR039753">
    <property type="entry name" value="RG7MT1"/>
</dbReference>
<evidence type="ECO:0000256" key="2">
    <source>
        <dbReference type="ARBA" id="ARBA00022603"/>
    </source>
</evidence>
<dbReference type="GO" id="GO:0003723">
    <property type="term" value="F:RNA binding"/>
    <property type="evidence" value="ECO:0007669"/>
    <property type="project" value="UniProtKB-KW"/>
</dbReference>
<dbReference type="PANTHER" id="PTHR12189:SF2">
    <property type="entry name" value="MRNA CAP GUANINE-N7 METHYLTRANSFERASE"/>
    <property type="match status" value="1"/>
</dbReference>
<feature type="region of interest" description="Disordered" evidence="8">
    <location>
        <begin position="761"/>
        <end position="818"/>
    </location>
</feature>
<feature type="region of interest" description="Disordered" evidence="8">
    <location>
        <begin position="248"/>
        <end position="273"/>
    </location>
</feature>
<gene>
    <name evidence="10" type="ORF">Cvel_7312</name>
</gene>
<dbReference type="InterPro" id="IPR029063">
    <property type="entry name" value="SAM-dependent_MTases_sf"/>
</dbReference>
<keyword evidence="3" id="KW-0808">Transferase</keyword>
<proteinExistence type="predicted"/>
<evidence type="ECO:0000256" key="5">
    <source>
        <dbReference type="ARBA" id="ARBA00022884"/>
    </source>
</evidence>
<evidence type="ECO:0000256" key="4">
    <source>
        <dbReference type="ARBA" id="ARBA00022691"/>
    </source>
</evidence>
<dbReference type="GO" id="GO:0004482">
    <property type="term" value="F:mRNA 5'-cap (guanine-N7-)-methyltransferase activity"/>
    <property type="evidence" value="ECO:0007669"/>
    <property type="project" value="UniProtKB-EC"/>
</dbReference>
<reference evidence="10" key="1">
    <citation type="submission" date="2014-11" db="EMBL/GenBank/DDBJ databases">
        <authorList>
            <person name="Otto D Thomas"/>
            <person name="Naeem Raeece"/>
        </authorList>
    </citation>
    <scope>NUCLEOTIDE SEQUENCE</scope>
</reference>
<dbReference type="AlphaFoldDB" id="A0A0G4HKR4"/>
<keyword evidence="6" id="KW-0506">mRNA capping</keyword>
<dbReference type="PANTHER" id="PTHR12189">
    <property type="entry name" value="MRNA GUANINE-7- METHYLTRANSFERASE"/>
    <property type="match status" value="1"/>
</dbReference>
<dbReference type="PROSITE" id="PS51562">
    <property type="entry name" value="RNA_CAP0_MT"/>
    <property type="match status" value="1"/>
</dbReference>
<comment type="catalytic activity">
    <reaction evidence="7">
        <text>a 5'-end (5'-triphosphoguanosine)-ribonucleoside in mRNA + S-adenosyl-L-methionine = a 5'-end (N(7)-methyl 5'-triphosphoguanosine)-ribonucleoside in mRNA + S-adenosyl-L-homocysteine</text>
        <dbReference type="Rhea" id="RHEA:67008"/>
        <dbReference type="Rhea" id="RHEA-COMP:17166"/>
        <dbReference type="Rhea" id="RHEA-COMP:17167"/>
        <dbReference type="ChEBI" id="CHEBI:57856"/>
        <dbReference type="ChEBI" id="CHEBI:59789"/>
        <dbReference type="ChEBI" id="CHEBI:156461"/>
        <dbReference type="ChEBI" id="CHEBI:167617"/>
        <dbReference type="EC" id="2.1.1.56"/>
    </reaction>
</comment>
<organism evidence="10">
    <name type="scientific">Chromera velia CCMP2878</name>
    <dbReference type="NCBI Taxonomy" id="1169474"/>
    <lineage>
        <taxon>Eukaryota</taxon>
        <taxon>Sar</taxon>
        <taxon>Alveolata</taxon>
        <taxon>Colpodellida</taxon>
        <taxon>Chromeraceae</taxon>
        <taxon>Chromera</taxon>
    </lineage>
</organism>
<feature type="region of interest" description="Disordered" evidence="8">
    <location>
        <begin position="116"/>
        <end position="140"/>
    </location>
</feature>
<evidence type="ECO:0000256" key="1">
    <source>
        <dbReference type="ARBA" id="ARBA00011926"/>
    </source>
</evidence>
<accession>A0A0G4HKR4</accession>
<feature type="domain" description="MRNA cap 0 methyltransferase" evidence="9">
    <location>
        <begin position="423"/>
        <end position="753"/>
    </location>
</feature>